<dbReference type="FunFam" id="3.30.70.260:FF:000008">
    <property type="entry name" value="D-3-phosphoglycerate dehydrogenase, chloroplastic"/>
    <property type="match status" value="1"/>
</dbReference>
<proteinExistence type="inferred from homology"/>
<dbReference type="UniPathway" id="UPA00135">
    <property type="reaction ID" value="UER00196"/>
</dbReference>
<dbReference type="FunFam" id="3.30.1330.90:FF:000003">
    <property type="entry name" value="D-3-phosphoglycerate dehydrogenase"/>
    <property type="match status" value="1"/>
</dbReference>
<evidence type="ECO:0000259" key="10">
    <source>
        <dbReference type="PROSITE" id="PS51671"/>
    </source>
</evidence>
<evidence type="ECO:0000256" key="6">
    <source>
        <dbReference type="ARBA" id="ARBA00023027"/>
    </source>
</evidence>
<dbReference type="AlphaFoldDB" id="A0A8I1AG17"/>
<dbReference type="Proteomes" id="UP000633619">
    <property type="component" value="Unassembled WGS sequence"/>
</dbReference>
<dbReference type="SUPFAM" id="SSF52283">
    <property type="entry name" value="Formate/glycerate dehydrogenase catalytic domain-like"/>
    <property type="match status" value="1"/>
</dbReference>
<dbReference type="PROSITE" id="PS51671">
    <property type="entry name" value="ACT"/>
    <property type="match status" value="1"/>
</dbReference>
<comment type="function">
    <text evidence="1">Catalyzes the reversible oxidation of 3-phospho-D-glycerate to 3-phosphonooxypyruvate, the first step of the phosphorylated L-serine biosynthesis pathway. Also catalyzes the reversible oxidation of 2-hydroxyglutarate to 2-oxoglutarate.</text>
</comment>
<dbReference type="GO" id="GO:0006564">
    <property type="term" value="P:L-serine biosynthetic process"/>
    <property type="evidence" value="ECO:0007669"/>
    <property type="project" value="UniProtKB-UniRule"/>
</dbReference>
<dbReference type="Pfam" id="PF02826">
    <property type="entry name" value="2-Hacid_dh_C"/>
    <property type="match status" value="1"/>
</dbReference>
<dbReference type="PROSITE" id="PS00671">
    <property type="entry name" value="D_2_HYDROXYACID_DH_3"/>
    <property type="match status" value="1"/>
</dbReference>
<evidence type="ECO:0000256" key="9">
    <source>
        <dbReference type="RuleBase" id="RU363003"/>
    </source>
</evidence>
<evidence type="ECO:0000256" key="3">
    <source>
        <dbReference type="ARBA" id="ARBA00005854"/>
    </source>
</evidence>
<dbReference type="Gene3D" id="3.40.50.720">
    <property type="entry name" value="NAD(P)-binding Rossmann-like Domain"/>
    <property type="match status" value="2"/>
</dbReference>
<dbReference type="GO" id="GO:0051287">
    <property type="term" value="F:NAD binding"/>
    <property type="evidence" value="ECO:0007669"/>
    <property type="project" value="UniProtKB-UniRule"/>
</dbReference>
<keyword evidence="9" id="KW-0028">Amino-acid biosynthesis</keyword>
<dbReference type="EMBL" id="JAECVW010000004">
    <property type="protein sequence ID" value="MBH8595338.1"/>
    <property type="molecule type" value="Genomic_DNA"/>
</dbReference>
<dbReference type="RefSeq" id="WP_181732036.1">
    <property type="nucleotide sequence ID" value="NZ_JACEIR010000005.1"/>
</dbReference>
<keyword evidence="6 9" id="KW-0520">NAD</keyword>
<evidence type="ECO:0000313" key="12">
    <source>
        <dbReference type="Proteomes" id="UP000633619"/>
    </source>
</evidence>
<organism evidence="11 12">
    <name type="scientific">Thermoactinomyces intermedius</name>
    <dbReference type="NCBI Taxonomy" id="2024"/>
    <lineage>
        <taxon>Bacteria</taxon>
        <taxon>Bacillati</taxon>
        <taxon>Bacillota</taxon>
        <taxon>Bacilli</taxon>
        <taxon>Bacillales</taxon>
        <taxon>Thermoactinomycetaceae</taxon>
        <taxon>Thermoactinomyces</taxon>
    </lineage>
</organism>
<dbReference type="InterPro" id="IPR045626">
    <property type="entry name" value="PGDH_ASB_dom"/>
</dbReference>
<feature type="domain" description="ACT" evidence="10">
    <location>
        <begin position="454"/>
        <end position="526"/>
    </location>
</feature>
<dbReference type="SUPFAM" id="SSF55021">
    <property type="entry name" value="ACT-like"/>
    <property type="match status" value="1"/>
</dbReference>
<dbReference type="EC" id="1.1.1.95" evidence="9"/>
<comment type="caution">
    <text evidence="11">The sequence shown here is derived from an EMBL/GenBank/DDBJ whole genome shotgun (WGS) entry which is preliminary data.</text>
</comment>
<gene>
    <name evidence="11" type="ORF">I8U20_08335</name>
</gene>
<dbReference type="InterPro" id="IPR006236">
    <property type="entry name" value="PGDH"/>
</dbReference>
<comment type="catalytic activity">
    <reaction evidence="8 9">
        <text>(2R)-3-phosphoglycerate + NAD(+) = 3-phosphooxypyruvate + NADH + H(+)</text>
        <dbReference type="Rhea" id="RHEA:12641"/>
        <dbReference type="ChEBI" id="CHEBI:15378"/>
        <dbReference type="ChEBI" id="CHEBI:18110"/>
        <dbReference type="ChEBI" id="CHEBI:57540"/>
        <dbReference type="ChEBI" id="CHEBI:57945"/>
        <dbReference type="ChEBI" id="CHEBI:58272"/>
        <dbReference type="EC" id="1.1.1.95"/>
    </reaction>
</comment>
<dbReference type="FunFam" id="3.40.50.720:FF:000021">
    <property type="entry name" value="D-3-phosphoglycerate dehydrogenase"/>
    <property type="match status" value="1"/>
</dbReference>
<comment type="pathway">
    <text evidence="2 9">Amino-acid biosynthesis; L-serine biosynthesis; L-serine from 3-phospho-D-glycerate: step 1/3.</text>
</comment>
<evidence type="ECO:0000256" key="7">
    <source>
        <dbReference type="ARBA" id="ARBA00048126"/>
    </source>
</evidence>
<dbReference type="CDD" id="cd04902">
    <property type="entry name" value="ACT_3PGDH-xct"/>
    <property type="match status" value="1"/>
</dbReference>
<dbReference type="InterPro" id="IPR006140">
    <property type="entry name" value="D-isomer_DH_NAD-bd"/>
</dbReference>
<dbReference type="PANTHER" id="PTHR42938:SF47">
    <property type="entry name" value="HYDROXYPYRUVATE REDUCTASE"/>
    <property type="match status" value="1"/>
</dbReference>
<dbReference type="SUPFAM" id="SSF51735">
    <property type="entry name" value="NAD(P)-binding Rossmann-fold domains"/>
    <property type="match status" value="1"/>
</dbReference>
<reference evidence="11 12" key="1">
    <citation type="submission" date="2020-12" db="EMBL/GenBank/DDBJ databases">
        <title>WGS of Thermoactinomyces spp.</title>
        <authorList>
            <person name="Cheng K."/>
        </authorList>
    </citation>
    <scope>NUCLEOTIDE SEQUENCE [LARGE SCALE GENOMIC DNA]</scope>
    <source>
        <strain evidence="12">CICC 10671\DSM 43846</strain>
    </source>
</reference>
<dbReference type="SUPFAM" id="SSF143548">
    <property type="entry name" value="Serine metabolism enzymes domain"/>
    <property type="match status" value="1"/>
</dbReference>
<dbReference type="NCBIfam" id="TIGR01327">
    <property type="entry name" value="PGDH"/>
    <property type="match status" value="1"/>
</dbReference>
<dbReference type="Pfam" id="PF01842">
    <property type="entry name" value="ACT"/>
    <property type="match status" value="1"/>
</dbReference>
<evidence type="ECO:0000256" key="2">
    <source>
        <dbReference type="ARBA" id="ARBA00005216"/>
    </source>
</evidence>
<dbReference type="CDD" id="cd12173">
    <property type="entry name" value="PGDH_4"/>
    <property type="match status" value="1"/>
</dbReference>
<dbReference type="InterPro" id="IPR002912">
    <property type="entry name" value="ACT_dom"/>
</dbReference>
<accession>A0A8I1AG17</accession>
<dbReference type="GO" id="GO:0004617">
    <property type="term" value="F:phosphoglycerate dehydrogenase activity"/>
    <property type="evidence" value="ECO:0007669"/>
    <property type="project" value="UniProtKB-UniRule"/>
</dbReference>
<dbReference type="Pfam" id="PF00389">
    <property type="entry name" value="2-Hacid_dh"/>
    <property type="match status" value="1"/>
</dbReference>
<sequence>MFKVLITDPISDQGIEKLQQSPDIEVIQKSKLSQEELLTAIEDADALLVRSQTKVTAEVIEKARRLKVIARAGVGVDNIDVQAATQKGIIVVNAPDGNTISTAEHTFAMLLSLARNIPQAYHSLLQGKWLRKEYVGTELNGKTLSIIGLGRIGSELAKRAKAFRMNVIGYDPYLSKDRAEKLGVTKAGLEEAIQKGDFITVHTPLTKETKHLINHDMFSKMKDGVRILNCARGGIIDEEALYQAILDGKVAGAALDVFESEPPEDHPLLSLPQVIATPHLGASTVEAQENVALDVAEEVLHILRGEPFKNAVNLPSVPAELRQKLLPYQELAEKLGKFVSQISNGALSQITITYGGEVAELDVSPLTRTVLKGVLSHYLSNVNDVNAPHLAKKRGVQIVEQKTMASHGFTQYIRVEVHTSKEIRSVAGTLLNGFGPRITKVDDYPVDVTPKGHLLFIQHQDLPGVIGRVGTLLGSEDVNIATMQVGRLGIGGQAIMILRIDKPLTKNLIDLILQIDNIQSLHEIDL</sequence>
<evidence type="ECO:0000256" key="4">
    <source>
        <dbReference type="ARBA" id="ARBA00021582"/>
    </source>
</evidence>
<dbReference type="InterPro" id="IPR045865">
    <property type="entry name" value="ACT-like_dom_sf"/>
</dbReference>
<comment type="similarity">
    <text evidence="3 9">Belongs to the D-isomer specific 2-hydroxyacid dehydrogenase family.</text>
</comment>
<evidence type="ECO:0000313" key="11">
    <source>
        <dbReference type="EMBL" id="MBH8595338.1"/>
    </source>
</evidence>
<dbReference type="Gene3D" id="3.30.70.260">
    <property type="match status" value="1"/>
</dbReference>
<name>A0A8I1AG17_THEIN</name>
<keyword evidence="12" id="KW-1185">Reference proteome</keyword>
<dbReference type="InterPro" id="IPR029009">
    <property type="entry name" value="ASB_dom_sf"/>
</dbReference>
<dbReference type="Pfam" id="PF19304">
    <property type="entry name" value="PGDH_inter"/>
    <property type="match status" value="1"/>
</dbReference>
<dbReference type="InterPro" id="IPR036291">
    <property type="entry name" value="NAD(P)-bd_dom_sf"/>
</dbReference>
<dbReference type="InterPro" id="IPR006139">
    <property type="entry name" value="D-isomer_2_OHA_DH_cat_dom"/>
</dbReference>
<evidence type="ECO:0000256" key="1">
    <source>
        <dbReference type="ARBA" id="ARBA00003800"/>
    </source>
</evidence>
<dbReference type="InterPro" id="IPR029753">
    <property type="entry name" value="D-isomer_DH_CS"/>
</dbReference>
<keyword evidence="9" id="KW-0718">Serine biosynthesis</keyword>
<dbReference type="PANTHER" id="PTHR42938">
    <property type="entry name" value="FORMATE DEHYDROGENASE 1"/>
    <property type="match status" value="1"/>
</dbReference>
<comment type="catalytic activity">
    <reaction evidence="7">
        <text>(R)-2-hydroxyglutarate + NAD(+) = 2-oxoglutarate + NADH + H(+)</text>
        <dbReference type="Rhea" id="RHEA:49612"/>
        <dbReference type="ChEBI" id="CHEBI:15378"/>
        <dbReference type="ChEBI" id="CHEBI:15801"/>
        <dbReference type="ChEBI" id="CHEBI:16810"/>
        <dbReference type="ChEBI" id="CHEBI:57540"/>
        <dbReference type="ChEBI" id="CHEBI:57945"/>
        <dbReference type="EC" id="1.1.1.399"/>
    </reaction>
</comment>
<evidence type="ECO:0000256" key="5">
    <source>
        <dbReference type="ARBA" id="ARBA00023002"/>
    </source>
</evidence>
<dbReference type="Gene3D" id="3.30.1330.90">
    <property type="entry name" value="D-3-phosphoglycerate dehydrogenase, domain 3"/>
    <property type="match status" value="1"/>
</dbReference>
<protein>
    <recommendedName>
        <fullName evidence="4 9">D-3-phosphoglycerate dehydrogenase</fullName>
        <ecNumber evidence="9">1.1.1.95</ecNumber>
    </recommendedName>
</protein>
<keyword evidence="5 9" id="KW-0560">Oxidoreductase</keyword>
<evidence type="ECO:0000256" key="8">
    <source>
        <dbReference type="ARBA" id="ARBA00048731"/>
    </source>
</evidence>